<sequence length="66" mass="7119">LNNEEFMSKIGLKPGYHGKTFIVQGFGNVGSHAARYIVRAGAKCIGVQELDTAVYNPNGIDPVKLN</sequence>
<accession>A0A0M3JQI4</accession>
<evidence type="ECO:0000256" key="1">
    <source>
        <dbReference type="ARBA" id="ARBA00023002"/>
    </source>
</evidence>
<dbReference type="GO" id="GO:0004352">
    <property type="term" value="F:glutamate dehydrogenase (NAD+) activity"/>
    <property type="evidence" value="ECO:0007669"/>
    <property type="project" value="TreeGrafter"/>
</dbReference>
<dbReference type="PANTHER" id="PTHR11606">
    <property type="entry name" value="GLUTAMATE DEHYDROGENASE"/>
    <property type="match status" value="1"/>
</dbReference>
<protein>
    <submittedName>
        <fullName evidence="3">Glutamate dehydrogenase, mitochondrial (inferred by orthology to a D. melanogaster protein)</fullName>
    </submittedName>
</protein>
<dbReference type="GO" id="GO:0005739">
    <property type="term" value="C:mitochondrion"/>
    <property type="evidence" value="ECO:0007669"/>
    <property type="project" value="TreeGrafter"/>
</dbReference>
<dbReference type="InterPro" id="IPR036291">
    <property type="entry name" value="NAD(P)-bd_dom_sf"/>
</dbReference>
<organism evidence="3">
    <name type="scientific">Anisakis simplex</name>
    <name type="common">Herring worm</name>
    <dbReference type="NCBI Taxonomy" id="6269"/>
    <lineage>
        <taxon>Eukaryota</taxon>
        <taxon>Metazoa</taxon>
        <taxon>Ecdysozoa</taxon>
        <taxon>Nematoda</taxon>
        <taxon>Chromadorea</taxon>
        <taxon>Rhabditida</taxon>
        <taxon>Spirurina</taxon>
        <taxon>Ascaridomorpha</taxon>
        <taxon>Ascaridoidea</taxon>
        <taxon>Anisakidae</taxon>
        <taxon>Anisakis</taxon>
        <taxon>Anisakis simplex complex</taxon>
    </lineage>
</organism>
<evidence type="ECO:0000313" key="3">
    <source>
        <dbReference type="WBParaSite" id="ASIM_0000993501-mRNA-1"/>
    </source>
</evidence>
<dbReference type="InterPro" id="IPR006096">
    <property type="entry name" value="Glu/Leu/Phe/Val/Trp_DH_C"/>
</dbReference>
<dbReference type="SUPFAM" id="SSF51735">
    <property type="entry name" value="NAD(P)-binding Rossmann-fold domains"/>
    <property type="match status" value="1"/>
</dbReference>
<dbReference type="Gene3D" id="3.40.50.720">
    <property type="entry name" value="NAD(P)-binding Rossmann-like Domain"/>
    <property type="match status" value="1"/>
</dbReference>
<dbReference type="GO" id="GO:0006538">
    <property type="term" value="P:L-glutamate catabolic process"/>
    <property type="evidence" value="ECO:0007669"/>
    <property type="project" value="TreeGrafter"/>
</dbReference>
<proteinExistence type="predicted"/>
<dbReference type="PANTHER" id="PTHR11606:SF13">
    <property type="entry name" value="GLUTAMATE DEHYDROGENASE 1, MITOCHONDRIAL"/>
    <property type="match status" value="1"/>
</dbReference>
<dbReference type="Pfam" id="PF00208">
    <property type="entry name" value="ELFV_dehydrog"/>
    <property type="match status" value="1"/>
</dbReference>
<keyword evidence="1" id="KW-0560">Oxidoreductase</keyword>
<feature type="domain" description="Glutamate/phenylalanine/leucine/valine/L-tryptophan dehydrogenase C-terminal" evidence="2">
    <location>
        <begin position="5"/>
        <end position="64"/>
    </location>
</feature>
<name>A0A0M3JQI4_ANISI</name>
<reference evidence="3" key="1">
    <citation type="submission" date="2017-02" db="UniProtKB">
        <authorList>
            <consortium name="WormBaseParasite"/>
        </authorList>
    </citation>
    <scope>IDENTIFICATION</scope>
</reference>
<dbReference type="AlphaFoldDB" id="A0A0M3JQI4"/>
<dbReference type="WBParaSite" id="ASIM_0000993501-mRNA-1">
    <property type="protein sequence ID" value="ASIM_0000993501-mRNA-1"/>
    <property type="gene ID" value="ASIM_0000993501"/>
</dbReference>
<evidence type="ECO:0000259" key="2">
    <source>
        <dbReference type="Pfam" id="PF00208"/>
    </source>
</evidence>